<dbReference type="AlphaFoldDB" id="A0A9X4ANV9"/>
<feature type="domain" description="Radical SAM core" evidence="4">
    <location>
        <begin position="1"/>
        <end position="232"/>
    </location>
</feature>
<keyword evidence="3" id="KW-0963">Cytoplasm</keyword>
<accession>A0A9X4ANV9</accession>
<dbReference type="EMBL" id="JAMQKB010000009">
    <property type="protein sequence ID" value="MDC3424915.1"/>
    <property type="molecule type" value="Genomic_DNA"/>
</dbReference>
<proteinExistence type="inferred from homology"/>
<dbReference type="RefSeq" id="WP_272436721.1">
    <property type="nucleotide sequence ID" value="NZ_JAMQKB010000009.1"/>
</dbReference>
<keyword evidence="3" id="KW-0349">Heme</keyword>
<evidence type="ECO:0000313" key="5">
    <source>
        <dbReference type="EMBL" id="MDC3424915.1"/>
    </source>
</evidence>
<gene>
    <name evidence="5" type="primary">hemW</name>
    <name evidence="5" type="ORF">NC797_10375</name>
</gene>
<keyword evidence="3" id="KW-0949">S-adenosyl-L-methionine</keyword>
<dbReference type="GO" id="GO:0051539">
    <property type="term" value="F:4 iron, 4 sulfur cluster binding"/>
    <property type="evidence" value="ECO:0007669"/>
    <property type="project" value="UniProtKB-UniRule"/>
</dbReference>
<dbReference type="InterPro" id="IPR058240">
    <property type="entry name" value="rSAM_sf"/>
</dbReference>
<comment type="caution">
    <text evidence="5">The sequence shown here is derived from an EMBL/GenBank/DDBJ whole genome shotgun (WGS) entry which is preliminary data.</text>
</comment>
<evidence type="ECO:0000256" key="3">
    <source>
        <dbReference type="RuleBase" id="RU364116"/>
    </source>
</evidence>
<dbReference type="InterPro" id="IPR004559">
    <property type="entry name" value="HemW-like"/>
</dbReference>
<dbReference type="GO" id="GO:0006779">
    <property type="term" value="P:porphyrin-containing compound biosynthetic process"/>
    <property type="evidence" value="ECO:0007669"/>
    <property type="project" value="InterPro"/>
</dbReference>
<comment type="subcellular location">
    <subcellularLocation>
        <location evidence="3">Cytoplasm</location>
    </subcellularLocation>
</comment>
<keyword evidence="3" id="KW-0479">Metal-binding</keyword>
<dbReference type="Gene3D" id="3.80.30.20">
    <property type="entry name" value="tm_1862 like domain"/>
    <property type="match status" value="1"/>
</dbReference>
<dbReference type="InterPro" id="IPR010723">
    <property type="entry name" value="HemN_C"/>
</dbReference>
<dbReference type="CDD" id="cd01335">
    <property type="entry name" value="Radical_SAM"/>
    <property type="match status" value="1"/>
</dbReference>
<name>A0A9X4ANV9_9BACI</name>
<dbReference type="InterPro" id="IPR023404">
    <property type="entry name" value="rSAM_horseshoe"/>
</dbReference>
<dbReference type="SFLD" id="SFLDG01082">
    <property type="entry name" value="B12-binding_domain_containing"/>
    <property type="match status" value="1"/>
</dbReference>
<dbReference type="InterPro" id="IPR006638">
    <property type="entry name" value="Elp3/MiaA/NifB-like_rSAM"/>
</dbReference>
<reference evidence="5" key="1">
    <citation type="submission" date="2022-06" db="EMBL/GenBank/DDBJ databases">
        <title>Aquibacillus sp. a new bacterium isolated from soil saline samples.</title>
        <authorList>
            <person name="Galisteo C."/>
            <person name="De La Haba R."/>
            <person name="Sanchez-Porro C."/>
            <person name="Ventosa A."/>
        </authorList>
    </citation>
    <scope>NUCLEOTIDE SEQUENCE</scope>
    <source>
        <strain evidence="5">3ASR75-11</strain>
    </source>
</reference>
<dbReference type="GO" id="GO:0004109">
    <property type="term" value="F:coproporphyrinogen oxidase activity"/>
    <property type="evidence" value="ECO:0007669"/>
    <property type="project" value="InterPro"/>
</dbReference>
<dbReference type="InterPro" id="IPR007197">
    <property type="entry name" value="rSAM"/>
</dbReference>
<keyword evidence="3" id="KW-0411">Iron-sulfur</keyword>
<evidence type="ECO:0000256" key="1">
    <source>
        <dbReference type="ARBA" id="ARBA00006100"/>
    </source>
</evidence>
<dbReference type="PANTHER" id="PTHR13932">
    <property type="entry name" value="COPROPORPHYRINIGEN III OXIDASE"/>
    <property type="match status" value="1"/>
</dbReference>
<comment type="similarity">
    <text evidence="1">Belongs to the anaerobic coproporphyrinogen-III oxidase family. HemW subfamily.</text>
</comment>
<evidence type="ECO:0000256" key="2">
    <source>
        <dbReference type="ARBA" id="ARBA00017228"/>
    </source>
</evidence>
<keyword evidence="3" id="KW-0143">Chaperone</keyword>
<keyword evidence="3" id="KW-0004">4Fe-4S</keyword>
<dbReference type="SUPFAM" id="SSF102114">
    <property type="entry name" value="Radical SAM enzymes"/>
    <property type="match status" value="1"/>
</dbReference>
<dbReference type="PANTHER" id="PTHR13932:SF5">
    <property type="entry name" value="RADICAL S-ADENOSYL METHIONINE DOMAIN-CONTAINING PROTEIN 1, MITOCHONDRIAL"/>
    <property type="match status" value="1"/>
</dbReference>
<dbReference type="Pfam" id="PF04055">
    <property type="entry name" value="Radical_SAM"/>
    <property type="match status" value="1"/>
</dbReference>
<dbReference type="GO" id="GO:0046872">
    <property type="term" value="F:metal ion binding"/>
    <property type="evidence" value="ECO:0007669"/>
    <property type="project" value="UniProtKB-UniRule"/>
</dbReference>
<evidence type="ECO:0000259" key="4">
    <source>
        <dbReference type="PROSITE" id="PS51918"/>
    </source>
</evidence>
<dbReference type="SMART" id="SM00729">
    <property type="entry name" value="Elp3"/>
    <property type="match status" value="1"/>
</dbReference>
<keyword evidence="6" id="KW-1185">Reference proteome</keyword>
<dbReference type="SFLD" id="SFLDG01065">
    <property type="entry name" value="anaerobic_coproporphyrinogen-I"/>
    <property type="match status" value="1"/>
</dbReference>
<dbReference type="InterPro" id="IPR034505">
    <property type="entry name" value="Coproporphyrinogen-III_oxidase"/>
</dbReference>
<organism evidence="5 6">
    <name type="scientific">Terrihalobacillus insolitus</name>
    <dbReference type="NCBI Taxonomy" id="2950438"/>
    <lineage>
        <taxon>Bacteria</taxon>
        <taxon>Bacillati</taxon>
        <taxon>Bacillota</taxon>
        <taxon>Bacilli</taxon>
        <taxon>Bacillales</taxon>
        <taxon>Bacillaceae</taxon>
        <taxon>Terrihalobacillus</taxon>
    </lineage>
</organism>
<dbReference type="Proteomes" id="UP001145050">
    <property type="component" value="Unassembled WGS sequence"/>
</dbReference>
<dbReference type="PROSITE" id="PS51918">
    <property type="entry name" value="RADICAL_SAM"/>
    <property type="match status" value="1"/>
</dbReference>
<dbReference type="SFLD" id="SFLDF00562">
    <property type="entry name" value="HemN-like__clustered_with_heat"/>
    <property type="match status" value="1"/>
</dbReference>
<dbReference type="SFLD" id="SFLDS00029">
    <property type="entry name" value="Radical_SAM"/>
    <property type="match status" value="1"/>
</dbReference>
<dbReference type="Pfam" id="PF06969">
    <property type="entry name" value="HemN_C"/>
    <property type="match status" value="1"/>
</dbReference>
<comment type="function">
    <text evidence="3">Probably acts as a heme chaperone, transferring heme to an unknown acceptor. Binds one molecule of heme per monomer, possibly covalently. Binds 1 [4Fe-4S] cluster. The cluster is coordinated with 3 cysteines and an exchangeable S-adenosyl-L-methionine.</text>
</comment>
<dbReference type="SFLD" id="SFLDF00288">
    <property type="entry name" value="HemN-like__clustered_with_nucl"/>
    <property type="match status" value="1"/>
</dbReference>
<protein>
    <recommendedName>
        <fullName evidence="2 3">Heme chaperone HemW</fullName>
    </recommendedName>
</protein>
<keyword evidence="3" id="KW-0408">Iron</keyword>
<sequence>MVSSVYIHIPFCQQICHYCDFTKFFYNEQLANQYLEALEKEISTYIAHPKEAVRTIFVGGGTPTALTSTQLKRLLDMIDMHFEVTNCLEYTFEANPGDLDEEKIHLLKSYGVNRISLGVQVFDDNMLEEIGRIHRVKDVYRTIESLLKNDFGNTSIDLIYGLPNQTLDHFKDTLQEAMSFGLPHYSAYSLQIEPKTVFYQRYKKGKLHKPKEEEEAAMFEHLRKEMEKSGVHQYEISNFSKSGFESKHNLTYWNNDFYYGFGAGAHGYLPGRRIINLRPLPAYVKQANENGIPVLHEESIGKKEKIEEEMFLGLRKMEGVSKTAFFEKYGTTIEQLYGSELHVLKSKGWLADNNSHIHLTKEGVLFGNGVFQEFLLDDKTFAQIN</sequence>
<dbReference type="NCBIfam" id="TIGR00539">
    <property type="entry name" value="hemN_rel"/>
    <property type="match status" value="1"/>
</dbReference>
<dbReference type="GO" id="GO:0005737">
    <property type="term" value="C:cytoplasm"/>
    <property type="evidence" value="ECO:0007669"/>
    <property type="project" value="UniProtKB-SubCell"/>
</dbReference>
<evidence type="ECO:0000313" key="6">
    <source>
        <dbReference type="Proteomes" id="UP001145050"/>
    </source>
</evidence>